<proteinExistence type="predicted"/>
<protein>
    <submittedName>
        <fullName evidence="1">Uncharacterized protein</fullName>
    </submittedName>
</protein>
<accession>A0A0E9SPC8</accession>
<reference evidence="1" key="2">
    <citation type="journal article" date="2015" name="Fish Shellfish Immunol.">
        <title>Early steps in the European eel (Anguilla anguilla)-Vibrio vulnificus interaction in the gills: Role of the RtxA13 toxin.</title>
        <authorList>
            <person name="Callol A."/>
            <person name="Pajuelo D."/>
            <person name="Ebbesson L."/>
            <person name="Teles M."/>
            <person name="MacKenzie S."/>
            <person name="Amaro C."/>
        </authorList>
    </citation>
    <scope>NUCLEOTIDE SEQUENCE</scope>
</reference>
<evidence type="ECO:0000313" key="1">
    <source>
        <dbReference type="EMBL" id="JAH42520.1"/>
    </source>
</evidence>
<reference evidence="1" key="1">
    <citation type="submission" date="2014-11" db="EMBL/GenBank/DDBJ databases">
        <authorList>
            <person name="Amaro Gonzalez C."/>
        </authorList>
    </citation>
    <scope>NUCLEOTIDE SEQUENCE</scope>
</reference>
<sequence>MCYLKGCQGGNEIPYYSRLYPYRVALPPECHVH</sequence>
<dbReference type="AlphaFoldDB" id="A0A0E9SPC8"/>
<name>A0A0E9SPC8_ANGAN</name>
<dbReference type="EMBL" id="GBXM01066057">
    <property type="protein sequence ID" value="JAH42520.1"/>
    <property type="molecule type" value="Transcribed_RNA"/>
</dbReference>
<organism evidence="1">
    <name type="scientific">Anguilla anguilla</name>
    <name type="common">European freshwater eel</name>
    <name type="synonym">Muraena anguilla</name>
    <dbReference type="NCBI Taxonomy" id="7936"/>
    <lineage>
        <taxon>Eukaryota</taxon>
        <taxon>Metazoa</taxon>
        <taxon>Chordata</taxon>
        <taxon>Craniata</taxon>
        <taxon>Vertebrata</taxon>
        <taxon>Euteleostomi</taxon>
        <taxon>Actinopterygii</taxon>
        <taxon>Neopterygii</taxon>
        <taxon>Teleostei</taxon>
        <taxon>Anguilliformes</taxon>
        <taxon>Anguillidae</taxon>
        <taxon>Anguilla</taxon>
    </lineage>
</organism>